<dbReference type="GO" id="GO:0008964">
    <property type="term" value="F:phosphoenolpyruvate carboxylase activity"/>
    <property type="evidence" value="ECO:0007669"/>
    <property type="project" value="UniProtKB-EC"/>
</dbReference>
<dbReference type="Proteomes" id="UP001597294">
    <property type="component" value="Unassembled WGS sequence"/>
</dbReference>
<evidence type="ECO:0000256" key="1">
    <source>
        <dbReference type="ARBA" id="ARBA00003670"/>
    </source>
</evidence>
<organism evidence="4 5">
    <name type="scientific">Kiloniella antarctica</name>
    <dbReference type="NCBI Taxonomy" id="1550907"/>
    <lineage>
        <taxon>Bacteria</taxon>
        <taxon>Pseudomonadati</taxon>
        <taxon>Pseudomonadota</taxon>
        <taxon>Alphaproteobacteria</taxon>
        <taxon>Rhodospirillales</taxon>
        <taxon>Kiloniellaceae</taxon>
        <taxon>Kiloniella</taxon>
    </lineage>
</organism>
<name>A0ABW5BDX0_9PROT</name>
<keyword evidence="5" id="KW-1185">Reference proteome</keyword>
<evidence type="ECO:0000313" key="5">
    <source>
        <dbReference type="Proteomes" id="UP001597294"/>
    </source>
</evidence>
<dbReference type="InterPro" id="IPR015813">
    <property type="entry name" value="Pyrv/PenolPyrv_kinase-like_dom"/>
</dbReference>
<protein>
    <recommendedName>
        <fullName evidence="2">Phosphoenolpyruvate carboxylase</fullName>
    </recommendedName>
</protein>
<dbReference type="EMBL" id="JBHUII010000001">
    <property type="protein sequence ID" value="MFD2204298.1"/>
    <property type="molecule type" value="Genomic_DNA"/>
</dbReference>
<evidence type="ECO:0000313" key="4">
    <source>
        <dbReference type="EMBL" id="MFD2204298.1"/>
    </source>
</evidence>
<evidence type="ECO:0000256" key="2">
    <source>
        <dbReference type="ARBA" id="ARBA00022419"/>
    </source>
</evidence>
<dbReference type="SUPFAM" id="SSF51621">
    <property type="entry name" value="Phosphoenolpyruvate/pyruvate domain"/>
    <property type="match status" value="1"/>
</dbReference>
<gene>
    <name evidence="4" type="ORF">ACFSKO_01675</name>
</gene>
<dbReference type="PANTHER" id="PTHR30523:SF6">
    <property type="entry name" value="PHOSPHOENOLPYRUVATE CARBOXYLASE"/>
    <property type="match status" value="1"/>
</dbReference>
<proteinExistence type="predicted"/>
<comment type="function">
    <text evidence="1">Forms oxaloacetate, a four-carbon dicarboxylic acid source for the tricarboxylic acid cycle.</text>
</comment>
<evidence type="ECO:0000256" key="3">
    <source>
        <dbReference type="SAM" id="MobiDB-lite"/>
    </source>
</evidence>
<dbReference type="PANTHER" id="PTHR30523">
    <property type="entry name" value="PHOSPHOENOLPYRUVATE CARBOXYLASE"/>
    <property type="match status" value="1"/>
</dbReference>
<dbReference type="InterPro" id="IPR021135">
    <property type="entry name" value="PEP_COase"/>
</dbReference>
<sequence>MAKSKTQKGFALNKLLSRLKNDDKFTSATELRDELETRLVAMRHEAVSHPLSNPVLELAHDLSERLAAGHISVDLLTELVQLVSVEAFADRAERVGDYVGLAGIDENKAKLSVLFNNLAQKEVATDIANGMAIKTGELVSFSEFQKRIEREAFGIVITAHPTFGLTKEHYQALAQLAADENSAGQVLSEQEIDGLNQLVIENSHEPDQKIDLLAEHAQAMLAIESIQQAMREIYDVALNVAAELYPENWTELSPKILSIASWVGYDLDGRTDITWATTLHTRLKVQVVQLRYYITALSKIMIDRNTDQDELGTTLALIKSRVSLALHVAEKETSFFGQSATTEDALKEISRSIASDDGARLVQTAELIEALNRAISLTEDDGLKRCLIILRSEIANYGLASSHMHVRLNSVQLHNAIRKNIGMEGEPDDPGRRRGNFRALSSLLDEVRPIRINFGSLSAEHTTAKRMFMLIAQMIKYVDASRPIRFLIAECDTPFTILTALYYAKYFGVDEHLDISPLFETGTALERGSEVIAELLDNEHYLAYVKNRGRLCIQTGFSDAGRYLGQVSASLAIERLHMKLARLLADRKVTGVEVVIFDTHGESMGRGAHPVSFADRLKYVSSPMTRSLFAKNEIPLKQEVSFQGGDGYLYFGTPKLALTTVTRLLEHALGQPEVDEDDPFYTNTDYSLDFFLSLKGFHEATLENKDYASLLGSFSTNLLYQTGSRKSKRQHEKHHGIDRGHPSQIRAIPHNAILQQLGYLANTAGGFGTAISRDLDAFVKLHGESDRVRRFMDMVSYAKGLSSLNTPEAYASLFNPRYWLAKAYAVKHTERARDQLRLSNLVGVTGRYDGMSRMLQSFRQDAIHLHRGLDALTADGQEKVFPFDTRRRINLIILHIVRLCLIQEIFLLSMRIPSFATRDDLNLDDLVQDILAMEIPSALEELKATFPVHEGQTNFSAKDYGEPSDYSDNETRDYSEEHQKIFAPIEELYDLCRRVSVGISNSIGAHG</sequence>
<dbReference type="Pfam" id="PF00311">
    <property type="entry name" value="PEPcase"/>
    <property type="match status" value="1"/>
</dbReference>
<comment type="caution">
    <text evidence="4">The sequence shown here is derived from an EMBL/GenBank/DDBJ whole genome shotgun (WGS) entry which is preliminary data.</text>
</comment>
<reference evidence="5" key="1">
    <citation type="journal article" date="2019" name="Int. J. Syst. Evol. Microbiol.">
        <title>The Global Catalogue of Microorganisms (GCM) 10K type strain sequencing project: providing services to taxonomists for standard genome sequencing and annotation.</title>
        <authorList>
            <consortium name="The Broad Institute Genomics Platform"/>
            <consortium name="The Broad Institute Genome Sequencing Center for Infectious Disease"/>
            <person name="Wu L."/>
            <person name="Ma J."/>
        </authorList>
    </citation>
    <scope>NUCLEOTIDE SEQUENCE [LARGE SCALE GENOMIC DNA]</scope>
    <source>
        <strain evidence="5">CGMCC 4.7192</strain>
    </source>
</reference>
<dbReference type="RefSeq" id="WP_380247736.1">
    <property type="nucleotide sequence ID" value="NZ_JBHUII010000001.1"/>
</dbReference>
<feature type="region of interest" description="Disordered" evidence="3">
    <location>
        <begin position="954"/>
        <end position="973"/>
    </location>
</feature>
<keyword evidence="4" id="KW-0456">Lyase</keyword>
<accession>A0ABW5BDX0</accession>